<accession>A0A285TM43</accession>
<proteinExistence type="predicted"/>
<protein>
    <submittedName>
        <fullName evidence="1">Uncharacterized protein</fullName>
    </submittedName>
</protein>
<dbReference type="Proteomes" id="UP000219111">
    <property type="component" value="Unassembled WGS sequence"/>
</dbReference>
<keyword evidence="2" id="KW-1185">Reference proteome</keyword>
<dbReference type="RefSeq" id="WP_141399494.1">
    <property type="nucleotide sequence ID" value="NZ_OBMT01000042.1"/>
</dbReference>
<dbReference type="OrthoDB" id="7876376at2"/>
<dbReference type="EMBL" id="OBMT01000042">
    <property type="protein sequence ID" value="SOC23592.1"/>
    <property type="molecule type" value="Genomic_DNA"/>
</dbReference>
<reference evidence="2" key="1">
    <citation type="submission" date="2017-08" db="EMBL/GenBank/DDBJ databases">
        <authorList>
            <person name="Varghese N."/>
            <person name="Submissions S."/>
        </authorList>
    </citation>
    <scope>NUCLEOTIDE SEQUENCE [LARGE SCALE GENOMIC DNA]</scope>
    <source>
        <strain evidence="2">JA276</strain>
    </source>
</reference>
<evidence type="ECO:0000313" key="1">
    <source>
        <dbReference type="EMBL" id="SOC23592.1"/>
    </source>
</evidence>
<sequence>MSQSATINATPGVWTQLTSKPVTNIRVNNQSGFWVHLKATPDETAPTDMQGSQLLPGFLAIAANISLEDIFPQFPQAVHVWAYNPQDTSVLLSVCHA</sequence>
<name>A0A285TM43_9RHOB</name>
<evidence type="ECO:0000313" key="2">
    <source>
        <dbReference type="Proteomes" id="UP000219111"/>
    </source>
</evidence>
<gene>
    <name evidence="1" type="ORF">SAMN05877831_1423</name>
</gene>
<organism evidence="1 2">
    <name type="scientific">Rhodobacter maris</name>
    <dbReference type="NCBI Taxonomy" id="446682"/>
    <lineage>
        <taxon>Bacteria</taxon>
        <taxon>Pseudomonadati</taxon>
        <taxon>Pseudomonadota</taxon>
        <taxon>Alphaproteobacteria</taxon>
        <taxon>Rhodobacterales</taxon>
        <taxon>Rhodobacter group</taxon>
        <taxon>Rhodobacter</taxon>
    </lineage>
</organism>
<dbReference type="AlphaFoldDB" id="A0A285TM43"/>